<organism evidence="1 2">
    <name type="scientific">Taklimakanibacter albus</name>
    <dbReference type="NCBI Taxonomy" id="2800327"/>
    <lineage>
        <taxon>Bacteria</taxon>
        <taxon>Pseudomonadati</taxon>
        <taxon>Pseudomonadota</taxon>
        <taxon>Alphaproteobacteria</taxon>
        <taxon>Hyphomicrobiales</taxon>
        <taxon>Aestuariivirgaceae</taxon>
        <taxon>Taklimakanibacter</taxon>
    </lineage>
</organism>
<evidence type="ECO:0000313" key="1">
    <source>
        <dbReference type="EMBL" id="MBK1867783.1"/>
    </source>
</evidence>
<sequence length="190" mass="21304">MQYIHPSDWNFRFRSGRLCLDFIATVGDRDHMSFDRWQNDSDFGRWCVAAGLLPDAVAVTAAELEEARRLREALYRLALAALGQSAPVAADLDLLNRWARKAPPVPQLAGLGEARIWQADAPYDAVLASVARDAIDLLSGEMTKRLRKCADDHCSVLFVDMSRPGKRRWCAMNGCGNKVKKAAYRKRLRA</sequence>
<comment type="caution">
    <text evidence="1">The sequence shown here is derived from an EMBL/GenBank/DDBJ whole genome shotgun (WGS) entry which is preliminary data.</text>
</comment>
<reference evidence="1" key="1">
    <citation type="submission" date="2021-01" db="EMBL/GenBank/DDBJ databases">
        <authorList>
            <person name="Sun Q."/>
        </authorList>
    </citation>
    <scope>NUCLEOTIDE SEQUENCE</scope>
    <source>
        <strain evidence="1">YIM B02566</strain>
    </source>
</reference>
<name>A0ACC5R5C6_9HYPH</name>
<evidence type="ECO:0000313" key="2">
    <source>
        <dbReference type="Proteomes" id="UP000616151"/>
    </source>
</evidence>
<dbReference type="EMBL" id="JAENHL010000007">
    <property type="protein sequence ID" value="MBK1867783.1"/>
    <property type="molecule type" value="Genomic_DNA"/>
</dbReference>
<dbReference type="Proteomes" id="UP000616151">
    <property type="component" value="Unassembled WGS sequence"/>
</dbReference>
<keyword evidence="2" id="KW-1185">Reference proteome</keyword>
<gene>
    <name evidence="1" type="ORF">JHL16_15605</name>
</gene>
<accession>A0ACC5R5C6</accession>
<protein>
    <submittedName>
        <fullName evidence="1">ABATE domain-containing protein</fullName>
    </submittedName>
</protein>
<proteinExistence type="predicted"/>